<reference evidence="2" key="1">
    <citation type="journal article" date="2019" name="Environ. Microbiol.">
        <title>Fungal ecological strategies reflected in gene transcription - a case study of two litter decomposers.</title>
        <authorList>
            <person name="Barbi F."/>
            <person name="Kohler A."/>
            <person name="Barry K."/>
            <person name="Baskaran P."/>
            <person name="Daum C."/>
            <person name="Fauchery L."/>
            <person name="Ihrmark K."/>
            <person name="Kuo A."/>
            <person name="LaButti K."/>
            <person name="Lipzen A."/>
            <person name="Morin E."/>
            <person name="Grigoriev I.V."/>
            <person name="Henrissat B."/>
            <person name="Lindahl B."/>
            <person name="Martin F."/>
        </authorList>
    </citation>
    <scope>NUCLEOTIDE SEQUENCE</scope>
    <source>
        <strain evidence="2">JB14</strain>
    </source>
</reference>
<evidence type="ECO:0000256" key="1">
    <source>
        <dbReference type="SAM" id="MobiDB-lite"/>
    </source>
</evidence>
<sequence length="622" mass="69738">MDHAADGKKKLKDTRTLKEQIAKQDLGREKMDDMTANEIIRTALKITEDDILKRAGLKKEEKDQLSAEHCSEIASDLLEEKIRKDVLENLPTLQKEQLALLVFAGCGAHKDLNAFKYGADELAKMWELLGLEGPCDLGSKGHDAAKQIAMDNNNTEALDRCSMSCPRGGVKLCKLAGALFRHKNGDTGYQDKHRIFMTQQKHEIHGYVLSECAKKFPDTSNVRYQSYSYAAVELVTYRDLYVELIEEIRDGKTKKGLNHMEENVLKGLSDVPTITELCAMALYGLVISWVYVKEIRGSDPSGNAKFVNALSPEMFALHRKVAPFCENLSLHPELLLNPTLLSDDADFTSITLDGRPLMDKSCFAAITQMKDELPHLASAISAKFKGASEGWTIFVSEYDEKNPNGYSSLPPELLELLGMIPMTNDPNEGVLGSLRQFKQFIPSSNAHRFSDQARARRNSTDNFVKMLCNDDDLLYVMRLARWLDASGEQQKFREKYLTLQKERAETARKKETAKLLKKSDENARLEAAGVITDREAIERMTNNQLKDQIKVHKNIVKDPVLKTLAISSLKNKALLKEAVFAAIDRYNTTHSSVSTSSNVEMEDDTTAQDANTNISDDMDIGE</sequence>
<protein>
    <submittedName>
        <fullName evidence="2">Uncharacterized protein</fullName>
    </submittedName>
</protein>
<dbReference type="OrthoDB" id="3043234at2759"/>
<evidence type="ECO:0000313" key="3">
    <source>
        <dbReference type="Proteomes" id="UP000799118"/>
    </source>
</evidence>
<evidence type="ECO:0000313" key="2">
    <source>
        <dbReference type="EMBL" id="KAE9398116.1"/>
    </source>
</evidence>
<gene>
    <name evidence="2" type="ORF">BT96DRAFT_995151</name>
</gene>
<dbReference type="Proteomes" id="UP000799118">
    <property type="component" value="Unassembled WGS sequence"/>
</dbReference>
<organism evidence="2 3">
    <name type="scientific">Gymnopus androsaceus JB14</name>
    <dbReference type="NCBI Taxonomy" id="1447944"/>
    <lineage>
        <taxon>Eukaryota</taxon>
        <taxon>Fungi</taxon>
        <taxon>Dikarya</taxon>
        <taxon>Basidiomycota</taxon>
        <taxon>Agaricomycotina</taxon>
        <taxon>Agaricomycetes</taxon>
        <taxon>Agaricomycetidae</taxon>
        <taxon>Agaricales</taxon>
        <taxon>Marasmiineae</taxon>
        <taxon>Omphalotaceae</taxon>
        <taxon>Gymnopus</taxon>
    </lineage>
</organism>
<dbReference type="AlphaFoldDB" id="A0A6A4HJ43"/>
<dbReference type="EMBL" id="ML769487">
    <property type="protein sequence ID" value="KAE9398116.1"/>
    <property type="molecule type" value="Genomic_DNA"/>
</dbReference>
<accession>A0A6A4HJ43</accession>
<name>A0A6A4HJ43_9AGAR</name>
<keyword evidence="3" id="KW-1185">Reference proteome</keyword>
<feature type="region of interest" description="Disordered" evidence="1">
    <location>
        <begin position="591"/>
        <end position="622"/>
    </location>
</feature>
<proteinExistence type="predicted"/>